<evidence type="ECO:0000313" key="3">
    <source>
        <dbReference type="EMBL" id="RXJ85680.1"/>
    </source>
</evidence>
<dbReference type="InterPro" id="IPR036097">
    <property type="entry name" value="HisK_dim/P_sf"/>
</dbReference>
<reference evidence="3 4" key="1">
    <citation type="submission" date="2017-10" db="EMBL/GenBank/DDBJ databases">
        <title>Genomics of the genus Arcobacter.</title>
        <authorList>
            <person name="Perez-Cataluna A."/>
            <person name="Figueras M.J."/>
        </authorList>
    </citation>
    <scope>NUCLEOTIDE SEQUENCE [LARGE SCALE GENOMIC DNA]</scope>
    <source>
        <strain evidence="3 4">LMG 25534</strain>
    </source>
</reference>
<evidence type="ECO:0000256" key="1">
    <source>
        <dbReference type="SAM" id="Coils"/>
    </source>
</evidence>
<name>A0ABY0EW68_9BACT</name>
<evidence type="ECO:0000256" key="2">
    <source>
        <dbReference type="SAM" id="Phobius"/>
    </source>
</evidence>
<dbReference type="GO" id="GO:0016301">
    <property type="term" value="F:kinase activity"/>
    <property type="evidence" value="ECO:0007669"/>
    <property type="project" value="UniProtKB-KW"/>
</dbReference>
<protein>
    <submittedName>
        <fullName evidence="3">Histidine kinase</fullName>
    </submittedName>
</protein>
<sequence length="155" mass="18177">MQKAVRSIKQEDKDRLLKKWVAIEYKKEFDYDTLSKVILGFIVILAIFFYRQSLLKRVNNTLQKRVEEKTRELQIRNQELENRVKNEVEKNIKKDALLTKQSKMAAIGEMLQNIAHQWRQPLSIISTGASGLKLQKEMDGKIDSKMLDETLDKIV</sequence>
<accession>A0ABY0EW68</accession>
<organism evidence="3 4">
    <name type="scientific">Aliarcobacter trophiarum LMG 25534</name>
    <dbReference type="NCBI Taxonomy" id="1032241"/>
    <lineage>
        <taxon>Bacteria</taxon>
        <taxon>Pseudomonadati</taxon>
        <taxon>Campylobacterota</taxon>
        <taxon>Epsilonproteobacteria</taxon>
        <taxon>Campylobacterales</taxon>
        <taxon>Arcobacteraceae</taxon>
        <taxon>Aliarcobacter</taxon>
    </lineage>
</organism>
<keyword evidence="2" id="KW-1133">Transmembrane helix</keyword>
<comment type="caution">
    <text evidence="3">The sequence shown here is derived from an EMBL/GenBank/DDBJ whole genome shotgun (WGS) entry which is preliminary data.</text>
</comment>
<dbReference type="Gene3D" id="1.10.287.130">
    <property type="match status" value="1"/>
</dbReference>
<proteinExistence type="predicted"/>
<keyword evidence="3" id="KW-0418">Kinase</keyword>
<gene>
    <name evidence="3" type="ORF">CRU87_10725</name>
</gene>
<keyword evidence="2" id="KW-0472">Membrane</keyword>
<feature type="transmembrane region" description="Helical" evidence="2">
    <location>
        <begin position="33"/>
        <end position="50"/>
    </location>
</feature>
<keyword evidence="4" id="KW-1185">Reference proteome</keyword>
<keyword evidence="2" id="KW-0812">Transmembrane</keyword>
<feature type="coiled-coil region" evidence="1">
    <location>
        <begin position="59"/>
        <end position="90"/>
    </location>
</feature>
<keyword evidence="3" id="KW-0808">Transferase</keyword>
<dbReference type="SUPFAM" id="SSF47384">
    <property type="entry name" value="Homodimeric domain of signal transducing histidine kinase"/>
    <property type="match status" value="1"/>
</dbReference>
<feature type="non-terminal residue" evidence="3">
    <location>
        <position position="155"/>
    </location>
</feature>
<dbReference type="EMBL" id="PDKD01000196">
    <property type="protein sequence ID" value="RXJ85680.1"/>
    <property type="molecule type" value="Genomic_DNA"/>
</dbReference>
<keyword evidence="1" id="KW-0175">Coiled coil</keyword>
<evidence type="ECO:0000313" key="4">
    <source>
        <dbReference type="Proteomes" id="UP000289132"/>
    </source>
</evidence>
<dbReference type="Proteomes" id="UP000289132">
    <property type="component" value="Unassembled WGS sequence"/>
</dbReference>